<dbReference type="PROSITE" id="PS50928">
    <property type="entry name" value="ABC_TM1"/>
    <property type="match status" value="1"/>
</dbReference>
<feature type="transmembrane region" description="Helical" evidence="7">
    <location>
        <begin position="260"/>
        <end position="281"/>
    </location>
</feature>
<dbReference type="RefSeq" id="WP_066733455.1">
    <property type="nucleotide sequence ID" value="NZ_JAJCIQ010000016.1"/>
</dbReference>
<evidence type="ECO:0000256" key="1">
    <source>
        <dbReference type="ARBA" id="ARBA00004651"/>
    </source>
</evidence>
<comment type="caution">
    <text evidence="9">The sequence shown here is derived from an EMBL/GenBank/DDBJ whole genome shotgun (WGS) entry which is preliminary data.</text>
</comment>
<dbReference type="InterPro" id="IPR045621">
    <property type="entry name" value="BPD_transp_1_N"/>
</dbReference>
<dbReference type="SUPFAM" id="SSF161098">
    <property type="entry name" value="MetI-like"/>
    <property type="match status" value="1"/>
</dbReference>
<evidence type="ECO:0000256" key="4">
    <source>
        <dbReference type="ARBA" id="ARBA00022692"/>
    </source>
</evidence>
<evidence type="ECO:0000256" key="5">
    <source>
        <dbReference type="ARBA" id="ARBA00022989"/>
    </source>
</evidence>
<feature type="transmembrane region" description="Helical" evidence="7">
    <location>
        <begin position="433"/>
        <end position="459"/>
    </location>
</feature>
<protein>
    <submittedName>
        <fullName evidence="9">ABC transporter permease subunit</fullName>
    </submittedName>
</protein>
<comment type="subcellular location">
    <subcellularLocation>
        <location evidence="1 7">Cell membrane</location>
        <topology evidence="1 7">Multi-pass membrane protein</topology>
    </subcellularLocation>
</comment>
<dbReference type="InterPro" id="IPR035906">
    <property type="entry name" value="MetI-like_sf"/>
</dbReference>
<evidence type="ECO:0000313" key="9">
    <source>
        <dbReference type="EMBL" id="MCB7388928.1"/>
    </source>
</evidence>
<dbReference type="Gene3D" id="1.10.3720.10">
    <property type="entry name" value="MetI-like"/>
    <property type="match status" value="1"/>
</dbReference>
<accession>A0ABS8DKG9</accession>
<evidence type="ECO:0000256" key="3">
    <source>
        <dbReference type="ARBA" id="ARBA00022475"/>
    </source>
</evidence>
<keyword evidence="6 7" id="KW-0472">Membrane</keyword>
<keyword evidence="4 7" id="KW-0812">Transmembrane</keyword>
<evidence type="ECO:0000259" key="8">
    <source>
        <dbReference type="PROSITE" id="PS50928"/>
    </source>
</evidence>
<dbReference type="PANTHER" id="PTHR30465:SF0">
    <property type="entry name" value="OLIGOPEPTIDE TRANSPORT SYSTEM PERMEASE PROTEIN APPB"/>
    <property type="match status" value="1"/>
</dbReference>
<dbReference type="Proteomes" id="UP001299546">
    <property type="component" value="Unassembled WGS sequence"/>
</dbReference>
<feature type="transmembrane region" description="Helical" evidence="7">
    <location>
        <begin position="293"/>
        <end position="316"/>
    </location>
</feature>
<feature type="domain" description="ABC transmembrane type-1" evidence="8">
    <location>
        <begin position="254"/>
        <end position="456"/>
    </location>
</feature>
<keyword evidence="10" id="KW-1185">Reference proteome</keyword>
<name>A0ABS8DKG9_9FIRM</name>
<dbReference type="Pfam" id="PF19300">
    <property type="entry name" value="BPD_transp_1_N"/>
    <property type="match status" value="1"/>
</dbReference>
<feature type="transmembrane region" description="Helical" evidence="7">
    <location>
        <begin position="328"/>
        <end position="349"/>
    </location>
</feature>
<organism evidence="9 10">
    <name type="scientific">Bariatricus massiliensis</name>
    <dbReference type="NCBI Taxonomy" id="1745713"/>
    <lineage>
        <taxon>Bacteria</taxon>
        <taxon>Bacillati</taxon>
        <taxon>Bacillota</taxon>
        <taxon>Clostridia</taxon>
        <taxon>Lachnospirales</taxon>
        <taxon>Lachnospiraceae</taxon>
        <taxon>Bariatricus</taxon>
    </lineage>
</organism>
<evidence type="ECO:0000256" key="2">
    <source>
        <dbReference type="ARBA" id="ARBA00022448"/>
    </source>
</evidence>
<gene>
    <name evidence="9" type="ORF">LIZ65_16695</name>
</gene>
<sequence length="470" mass="53444">MKKKKFSDTFARMYRNPQYRICLWIFGFFTMLVTYFTFKSKKGKDAFAKLQKELKQEYMRQGLHEKFYEDALLQVKKKNEYFKKTISEDAAEKEARAIAERNLKHFVHDKAKEKAEMESVSELTMASCYGKLMENPVFMIFSFILSFPMYILMVLYIRPIAKYATERLFLMIFVLFGVTWLVFTILYIAPMDAATNILGQTATQEQIDTFNRVYGLDQSYFTQLFSWFKNLLTFNLGNSYQGNESVAVALMAKFPVTLMVTFWSMLVALIISVPAGIISAIKPYSTFDYVAMFLALLGLSIPNFWLGLMLILQFSIKLGWLPATFQLGNAMTLIMPAIVVGTGMSASIARMTRSSMLEVKNSDYILTARAKGLVEKKVVLKHILGNAMIPIITMVGMSFSNLMGGAAVTEKVFNINGIGSYIVDKQFVPDIPVVLAGVVYISFIVSIMNLLIDIIYALIDPRIKAKMKNY</sequence>
<dbReference type="InterPro" id="IPR000515">
    <property type="entry name" value="MetI-like"/>
</dbReference>
<dbReference type="Pfam" id="PF00528">
    <property type="entry name" value="BPD_transp_1"/>
    <property type="match status" value="1"/>
</dbReference>
<keyword evidence="3" id="KW-1003">Cell membrane</keyword>
<feature type="transmembrane region" description="Helical" evidence="7">
    <location>
        <begin position="21"/>
        <end position="38"/>
    </location>
</feature>
<comment type="similarity">
    <text evidence="7">Belongs to the binding-protein-dependent transport system permease family.</text>
</comment>
<feature type="transmembrane region" description="Helical" evidence="7">
    <location>
        <begin position="137"/>
        <end position="156"/>
    </location>
</feature>
<evidence type="ECO:0000313" key="10">
    <source>
        <dbReference type="Proteomes" id="UP001299546"/>
    </source>
</evidence>
<keyword evidence="2 7" id="KW-0813">Transport</keyword>
<feature type="transmembrane region" description="Helical" evidence="7">
    <location>
        <begin position="378"/>
        <end position="399"/>
    </location>
</feature>
<keyword evidence="5 7" id="KW-1133">Transmembrane helix</keyword>
<evidence type="ECO:0000256" key="6">
    <source>
        <dbReference type="ARBA" id="ARBA00023136"/>
    </source>
</evidence>
<feature type="transmembrane region" description="Helical" evidence="7">
    <location>
        <begin position="168"/>
        <end position="189"/>
    </location>
</feature>
<dbReference type="PANTHER" id="PTHR30465">
    <property type="entry name" value="INNER MEMBRANE ABC TRANSPORTER"/>
    <property type="match status" value="1"/>
</dbReference>
<dbReference type="CDD" id="cd06261">
    <property type="entry name" value="TM_PBP2"/>
    <property type="match status" value="1"/>
</dbReference>
<dbReference type="EMBL" id="JAJCIS010000016">
    <property type="protein sequence ID" value="MCB7388928.1"/>
    <property type="molecule type" value="Genomic_DNA"/>
</dbReference>
<proteinExistence type="inferred from homology"/>
<evidence type="ECO:0000256" key="7">
    <source>
        <dbReference type="RuleBase" id="RU363032"/>
    </source>
</evidence>
<reference evidence="9 10" key="1">
    <citation type="submission" date="2021-10" db="EMBL/GenBank/DDBJ databases">
        <title>Collection of gut derived symbiotic bacterial strains cultured from healthy donors.</title>
        <authorList>
            <person name="Lin H."/>
            <person name="Littmann E."/>
            <person name="Kohout C."/>
            <person name="Pamer E.G."/>
        </authorList>
    </citation>
    <scope>NUCLEOTIDE SEQUENCE [LARGE SCALE GENOMIC DNA]</scope>
    <source>
        <strain evidence="9 10">DFI.1.165</strain>
    </source>
</reference>